<gene>
    <name evidence="5" type="ORF">ACFOW6_11440</name>
</gene>
<proteinExistence type="predicted"/>
<name>A0ABV8UMY1_9PROT</name>
<dbReference type="PANTHER" id="PTHR39201">
    <property type="entry name" value="EXPORTED PROTEIN-RELATED"/>
    <property type="match status" value="1"/>
</dbReference>
<evidence type="ECO:0000256" key="3">
    <source>
        <dbReference type="SAM" id="SignalP"/>
    </source>
</evidence>
<keyword evidence="1" id="KW-0285">Flavoprotein</keyword>
<evidence type="ECO:0000259" key="4">
    <source>
        <dbReference type="PROSITE" id="PS50902"/>
    </source>
</evidence>
<feature type="domain" description="Flavodoxin-like" evidence="4">
    <location>
        <begin position="42"/>
        <end position="195"/>
    </location>
</feature>
<dbReference type="PANTHER" id="PTHR39201:SF1">
    <property type="entry name" value="FLAVODOXIN-LIKE DOMAIN-CONTAINING PROTEIN"/>
    <property type="match status" value="1"/>
</dbReference>
<organism evidence="5 6">
    <name type="scientific">Fodinicurvata halophila</name>
    <dbReference type="NCBI Taxonomy" id="1419723"/>
    <lineage>
        <taxon>Bacteria</taxon>
        <taxon>Pseudomonadati</taxon>
        <taxon>Pseudomonadota</taxon>
        <taxon>Alphaproteobacteria</taxon>
        <taxon>Rhodospirillales</taxon>
        <taxon>Rhodovibrionaceae</taxon>
        <taxon>Fodinicurvata</taxon>
    </lineage>
</organism>
<dbReference type="Pfam" id="PF12682">
    <property type="entry name" value="Flavodoxin_4"/>
    <property type="match status" value="1"/>
</dbReference>
<evidence type="ECO:0000313" key="5">
    <source>
        <dbReference type="EMBL" id="MFC4352151.1"/>
    </source>
</evidence>
<dbReference type="Gene3D" id="3.40.50.360">
    <property type="match status" value="1"/>
</dbReference>
<evidence type="ECO:0000256" key="2">
    <source>
        <dbReference type="ARBA" id="ARBA00022643"/>
    </source>
</evidence>
<evidence type="ECO:0000313" key="6">
    <source>
        <dbReference type="Proteomes" id="UP001595799"/>
    </source>
</evidence>
<dbReference type="InterPro" id="IPR006311">
    <property type="entry name" value="TAT_signal"/>
</dbReference>
<dbReference type="PROSITE" id="PS51318">
    <property type="entry name" value="TAT"/>
    <property type="match status" value="1"/>
</dbReference>
<evidence type="ECO:0000256" key="1">
    <source>
        <dbReference type="ARBA" id="ARBA00022630"/>
    </source>
</evidence>
<dbReference type="InterPro" id="IPR029039">
    <property type="entry name" value="Flavoprotein-like_sf"/>
</dbReference>
<accession>A0ABV8UMY1</accession>
<reference evidence="6" key="1">
    <citation type="journal article" date="2019" name="Int. J. Syst. Evol. Microbiol.">
        <title>The Global Catalogue of Microorganisms (GCM) 10K type strain sequencing project: providing services to taxonomists for standard genome sequencing and annotation.</title>
        <authorList>
            <consortium name="The Broad Institute Genomics Platform"/>
            <consortium name="The Broad Institute Genome Sequencing Center for Infectious Disease"/>
            <person name="Wu L."/>
            <person name="Ma J."/>
        </authorList>
    </citation>
    <scope>NUCLEOTIDE SEQUENCE [LARGE SCALE GENOMIC DNA]</scope>
    <source>
        <strain evidence="6">CECT 8472</strain>
    </source>
</reference>
<dbReference type="PROSITE" id="PS50902">
    <property type="entry name" value="FLAVODOXIN_LIKE"/>
    <property type="match status" value="1"/>
</dbReference>
<sequence length="198" mass="21476">MSKAPGLSRRDILNSLLLPALGLGLASAPSNVFAQASGNSRTLVAYLSRSGNTRVIAGQLQRRFRADLFEIRTAEPYPEDYEETVERARQHRDSAATPPLAESVGDVAGYQTVFLGFPIWGMALPAPVRTFLTTHDLSDKTLVPFITHGGYGTGSAPRSVADLASGARILEPFVLQADQERETLNRVTAWLQAVEPEL</sequence>
<feature type="chain" id="PRO_5047539426" evidence="3">
    <location>
        <begin position="35"/>
        <end position="198"/>
    </location>
</feature>
<dbReference type="RefSeq" id="WP_382422501.1">
    <property type="nucleotide sequence ID" value="NZ_JBHSCW010000006.1"/>
</dbReference>
<comment type="caution">
    <text evidence="5">The sequence shown here is derived from an EMBL/GenBank/DDBJ whole genome shotgun (WGS) entry which is preliminary data.</text>
</comment>
<dbReference type="SUPFAM" id="SSF52218">
    <property type="entry name" value="Flavoproteins"/>
    <property type="match status" value="1"/>
</dbReference>
<dbReference type="Proteomes" id="UP001595799">
    <property type="component" value="Unassembled WGS sequence"/>
</dbReference>
<keyword evidence="3" id="KW-0732">Signal</keyword>
<keyword evidence="6" id="KW-1185">Reference proteome</keyword>
<protein>
    <submittedName>
        <fullName evidence="5">Flavodoxin</fullName>
    </submittedName>
</protein>
<feature type="signal peptide" evidence="3">
    <location>
        <begin position="1"/>
        <end position="34"/>
    </location>
</feature>
<keyword evidence="2" id="KW-0288">FMN</keyword>
<dbReference type="EMBL" id="JBHSCW010000006">
    <property type="protein sequence ID" value="MFC4352151.1"/>
    <property type="molecule type" value="Genomic_DNA"/>
</dbReference>
<dbReference type="InterPro" id="IPR008254">
    <property type="entry name" value="Flavodoxin/NO_synth"/>
</dbReference>